<organism evidence="5 6">
    <name type="scientific">Sphingobacterium micropteri</name>
    <dbReference type="NCBI Taxonomy" id="2763501"/>
    <lineage>
        <taxon>Bacteria</taxon>
        <taxon>Pseudomonadati</taxon>
        <taxon>Bacteroidota</taxon>
        <taxon>Sphingobacteriia</taxon>
        <taxon>Sphingobacteriales</taxon>
        <taxon>Sphingobacteriaceae</taxon>
        <taxon>Sphingobacterium</taxon>
    </lineage>
</organism>
<keyword evidence="3" id="KW-0808">Transferase</keyword>
<evidence type="ECO:0000256" key="3">
    <source>
        <dbReference type="ARBA" id="ARBA00022679"/>
    </source>
</evidence>
<dbReference type="InterPro" id="IPR029044">
    <property type="entry name" value="Nucleotide-diphossugar_trans"/>
</dbReference>
<dbReference type="Pfam" id="PF00535">
    <property type="entry name" value="Glycos_transf_2"/>
    <property type="match status" value="1"/>
</dbReference>
<dbReference type="Gene3D" id="3.90.550.10">
    <property type="entry name" value="Spore Coat Polysaccharide Biosynthesis Protein SpsA, Chain A"/>
    <property type="match status" value="1"/>
</dbReference>
<evidence type="ECO:0000256" key="1">
    <source>
        <dbReference type="ARBA" id="ARBA00006739"/>
    </source>
</evidence>
<dbReference type="PANTHER" id="PTHR43179">
    <property type="entry name" value="RHAMNOSYLTRANSFERASE WBBL"/>
    <property type="match status" value="1"/>
</dbReference>
<accession>A0ABR7YKI7</accession>
<dbReference type="Proteomes" id="UP000602759">
    <property type="component" value="Unassembled WGS sequence"/>
</dbReference>
<reference evidence="5 6" key="1">
    <citation type="submission" date="2020-08" db="EMBL/GenBank/DDBJ databases">
        <title>Sphingobacterium sp. DN00404 isolated from aquaculture water.</title>
        <authorList>
            <person name="Zhang M."/>
        </authorList>
    </citation>
    <scope>NUCLEOTIDE SEQUENCE [LARGE SCALE GENOMIC DNA]</scope>
    <source>
        <strain evidence="5 6">DN00404</strain>
    </source>
</reference>
<name>A0ABR7YKI7_9SPHI</name>
<keyword evidence="6" id="KW-1185">Reference proteome</keyword>
<protein>
    <submittedName>
        <fullName evidence="5">Glycosyltransferase family 2 protein</fullName>
    </submittedName>
</protein>
<dbReference type="PANTHER" id="PTHR43179:SF12">
    <property type="entry name" value="GALACTOFURANOSYLTRANSFERASE GLFT2"/>
    <property type="match status" value="1"/>
</dbReference>
<feature type="domain" description="Glycosyltransferase 2-like" evidence="4">
    <location>
        <begin position="6"/>
        <end position="140"/>
    </location>
</feature>
<dbReference type="EMBL" id="JACOIK010000002">
    <property type="protein sequence ID" value="MBD1431746.1"/>
    <property type="molecule type" value="Genomic_DNA"/>
</dbReference>
<evidence type="ECO:0000259" key="4">
    <source>
        <dbReference type="Pfam" id="PF00535"/>
    </source>
</evidence>
<sequence>MKYIAVLLTVHNRKDKTIQCLKYLFEQEISKGYQIDLFLTDDGCTDGTPEAVHENFPGVYIVEGDGTLYWNRGMYMSWNEATKTKEYDYFLWLNDDTILESGSLQILLSTSTGLNDNAIVVGTTRASDTDTATYGGRTSIGRLIIPRELSVSCEYFNGNIVLIPKEVYKIVGMNDPVFHHSLGDFDYGLRAKNLGVKIYVAPGILGVCDAHDTLPTWCNPKKTLQQRWKAFRSPLGQNPEEFFVFERRHNGLAMAIFHYATNHLRMLCPWIWNLK</sequence>
<dbReference type="SUPFAM" id="SSF53448">
    <property type="entry name" value="Nucleotide-diphospho-sugar transferases"/>
    <property type="match status" value="1"/>
</dbReference>
<comment type="similarity">
    <text evidence="1">Belongs to the glycosyltransferase 2 family.</text>
</comment>
<proteinExistence type="inferred from homology"/>
<evidence type="ECO:0000313" key="6">
    <source>
        <dbReference type="Proteomes" id="UP000602759"/>
    </source>
</evidence>
<dbReference type="RefSeq" id="WP_190992768.1">
    <property type="nucleotide sequence ID" value="NZ_JACOIK010000002.1"/>
</dbReference>
<gene>
    <name evidence="5" type="ORF">H8B06_02825</name>
</gene>
<evidence type="ECO:0000256" key="2">
    <source>
        <dbReference type="ARBA" id="ARBA00022676"/>
    </source>
</evidence>
<evidence type="ECO:0000313" key="5">
    <source>
        <dbReference type="EMBL" id="MBD1431746.1"/>
    </source>
</evidence>
<dbReference type="InterPro" id="IPR001173">
    <property type="entry name" value="Glyco_trans_2-like"/>
</dbReference>
<keyword evidence="2" id="KW-0328">Glycosyltransferase</keyword>
<comment type="caution">
    <text evidence="5">The sequence shown here is derived from an EMBL/GenBank/DDBJ whole genome shotgun (WGS) entry which is preliminary data.</text>
</comment>